<accession>A0ABQ9IZ62</accession>
<reference evidence="2" key="1">
    <citation type="journal article" date="2023" name="Insect Mol. Biol.">
        <title>Genome sequencing provides insights into the evolution of gene families encoding plant cell wall-degrading enzymes in longhorned beetles.</title>
        <authorList>
            <person name="Shin N.R."/>
            <person name="Okamura Y."/>
            <person name="Kirsch R."/>
            <person name="Pauchet Y."/>
        </authorList>
    </citation>
    <scope>NUCLEOTIDE SEQUENCE</scope>
    <source>
        <strain evidence="2">MMC_N1</strain>
    </source>
</reference>
<comment type="caution">
    <text evidence="2">The sequence shown here is derived from an EMBL/GenBank/DDBJ whole genome shotgun (WGS) entry which is preliminary data.</text>
</comment>
<sequence length="265" mass="29064">MIRVLQKHTYDKDVSSMLGRSPHHTPHPSLAGADIDHVLGATVSREELVSSVLTNSTTFGSGNSYMGSDSSYHMPSYSKYESNKTFDSTKQSLDNQLKEIDSQLDSQLLSKRNHSQIVRFTNPVTAQRKGKIPKPLLAGVTSNKGGLFESGSFLVSPTRHESGEMLLLEKQGRTSQQQRMQENAENNRAQPASASPAKNCPAPSSLPRPPRSSHRSGLPRRMGDYNRLPDTELPRKKSDGGESLSSNASSRRASPARSLIPPREN</sequence>
<gene>
    <name evidence="2" type="ORF">NQ317_000538</name>
</gene>
<evidence type="ECO:0000313" key="2">
    <source>
        <dbReference type="EMBL" id="KAJ8969675.1"/>
    </source>
</evidence>
<keyword evidence="3" id="KW-1185">Reference proteome</keyword>
<feature type="region of interest" description="Disordered" evidence="1">
    <location>
        <begin position="171"/>
        <end position="265"/>
    </location>
</feature>
<protein>
    <submittedName>
        <fullName evidence="2">Uncharacterized protein</fullName>
    </submittedName>
</protein>
<evidence type="ECO:0000256" key="1">
    <source>
        <dbReference type="SAM" id="MobiDB-lite"/>
    </source>
</evidence>
<feature type="compositionally biased region" description="Low complexity" evidence="1">
    <location>
        <begin position="243"/>
        <end position="265"/>
    </location>
</feature>
<dbReference type="EMBL" id="JAPWTJ010001751">
    <property type="protein sequence ID" value="KAJ8969675.1"/>
    <property type="molecule type" value="Genomic_DNA"/>
</dbReference>
<feature type="compositionally biased region" description="Basic and acidic residues" evidence="1">
    <location>
        <begin position="221"/>
        <end position="240"/>
    </location>
</feature>
<feature type="compositionally biased region" description="Polar residues" evidence="1">
    <location>
        <begin position="173"/>
        <end position="193"/>
    </location>
</feature>
<evidence type="ECO:0000313" key="3">
    <source>
        <dbReference type="Proteomes" id="UP001162164"/>
    </source>
</evidence>
<proteinExistence type="predicted"/>
<dbReference type="Proteomes" id="UP001162164">
    <property type="component" value="Unassembled WGS sequence"/>
</dbReference>
<name>A0ABQ9IZ62_9CUCU</name>
<organism evidence="2 3">
    <name type="scientific">Molorchus minor</name>
    <dbReference type="NCBI Taxonomy" id="1323400"/>
    <lineage>
        <taxon>Eukaryota</taxon>
        <taxon>Metazoa</taxon>
        <taxon>Ecdysozoa</taxon>
        <taxon>Arthropoda</taxon>
        <taxon>Hexapoda</taxon>
        <taxon>Insecta</taxon>
        <taxon>Pterygota</taxon>
        <taxon>Neoptera</taxon>
        <taxon>Endopterygota</taxon>
        <taxon>Coleoptera</taxon>
        <taxon>Polyphaga</taxon>
        <taxon>Cucujiformia</taxon>
        <taxon>Chrysomeloidea</taxon>
        <taxon>Cerambycidae</taxon>
        <taxon>Lamiinae</taxon>
        <taxon>Monochamini</taxon>
        <taxon>Molorchus</taxon>
    </lineage>
</organism>